<protein>
    <submittedName>
        <fullName evidence="1">Uncharacterized protein</fullName>
    </submittedName>
</protein>
<keyword evidence="2" id="KW-1185">Reference proteome</keyword>
<dbReference type="OrthoDB" id="3171769at2"/>
<proteinExistence type="predicted"/>
<dbReference type="NCBIfam" id="NF038403">
    <property type="entry name" value="perm_prefix_1"/>
    <property type="match status" value="1"/>
</dbReference>
<reference evidence="1 2" key="1">
    <citation type="submission" date="2019-10" db="EMBL/GenBank/DDBJ databases">
        <title>Nonomuraea sp. nov., isolated from Phyllanthus amarus.</title>
        <authorList>
            <person name="Klykleung N."/>
            <person name="Tanasupawat S."/>
        </authorList>
    </citation>
    <scope>NUCLEOTIDE SEQUENCE [LARGE SCALE GENOMIC DNA]</scope>
    <source>
        <strain evidence="1 2">PA1-10</strain>
    </source>
</reference>
<gene>
    <name evidence="1" type="ORF">FH608_028030</name>
</gene>
<dbReference type="EMBL" id="VDLX02000011">
    <property type="protein sequence ID" value="KAB8191812.1"/>
    <property type="molecule type" value="Genomic_DNA"/>
</dbReference>
<accession>A0A5C4W5U6</accession>
<evidence type="ECO:0000313" key="2">
    <source>
        <dbReference type="Proteomes" id="UP000312512"/>
    </source>
</evidence>
<name>A0A5C4W5U6_9ACTN</name>
<dbReference type="InterPro" id="IPR047928">
    <property type="entry name" value="Perm_prefix_1"/>
</dbReference>
<organism evidence="1 2">
    <name type="scientific">Nonomuraea phyllanthi</name>
    <dbReference type="NCBI Taxonomy" id="2219224"/>
    <lineage>
        <taxon>Bacteria</taxon>
        <taxon>Bacillati</taxon>
        <taxon>Actinomycetota</taxon>
        <taxon>Actinomycetes</taxon>
        <taxon>Streptosporangiales</taxon>
        <taxon>Streptosporangiaceae</taxon>
        <taxon>Nonomuraea</taxon>
    </lineage>
</organism>
<sequence length="334" mass="36075">MTASLTDRYVAATVRHIPDKQRREIERELRAAIADDIDARAAHGQAPPDAEYAALRDLGDPALLAARYTRRAMALIGPDTYPAYVHTLRVSCWSVLPIVYVVLVLVLRAHGEDAWTSIFRPVGTTLTVAMYLAVAVTGLFAIADRRRADHPDTAGLAEPWTPDRLAMADDPPPARWSDLIAEIVLVALLIAALFVQRVLSPVTTADGTAVPIINPALWAFWVPYFIAVIVLALAVKVVALRQPAWSLATSVAGTALTLALAVPLAWLFWQAQVLNHALSHGTGALPAAGSWIAWLAILVLALITIASLLGTWRSRNRNRGGDIDAGSTYAKAER</sequence>
<comment type="caution">
    <text evidence="1">The sequence shown here is derived from an EMBL/GenBank/DDBJ whole genome shotgun (WGS) entry which is preliminary data.</text>
</comment>
<dbReference type="Proteomes" id="UP000312512">
    <property type="component" value="Unassembled WGS sequence"/>
</dbReference>
<evidence type="ECO:0000313" key="1">
    <source>
        <dbReference type="EMBL" id="KAB8191812.1"/>
    </source>
</evidence>
<dbReference type="AlphaFoldDB" id="A0A5C4W5U6"/>
<dbReference type="RefSeq" id="WP_139633607.1">
    <property type="nucleotide sequence ID" value="NZ_VDLX02000011.1"/>
</dbReference>